<dbReference type="InterPro" id="IPR027304">
    <property type="entry name" value="Trigger_fact/SurA_dom_sf"/>
</dbReference>
<dbReference type="InterPro" id="IPR008880">
    <property type="entry name" value="Trigger_fac_C"/>
</dbReference>
<evidence type="ECO:0000256" key="5">
    <source>
        <dbReference type="ARBA" id="ARBA00016902"/>
    </source>
</evidence>
<evidence type="ECO:0000256" key="2">
    <source>
        <dbReference type="ARBA" id="ARBA00004496"/>
    </source>
</evidence>
<evidence type="ECO:0000259" key="11">
    <source>
        <dbReference type="Pfam" id="PF05698"/>
    </source>
</evidence>
<dbReference type="GO" id="GO:0005737">
    <property type="term" value="C:cytoplasm"/>
    <property type="evidence" value="ECO:0007669"/>
    <property type="project" value="UniProtKB-SubCell"/>
</dbReference>
<dbReference type="Gene3D" id="1.10.3120.10">
    <property type="entry name" value="Trigger factor, C-terminal domain"/>
    <property type="match status" value="1"/>
</dbReference>
<evidence type="ECO:0000256" key="8">
    <source>
        <dbReference type="ARBA" id="ARBA00023235"/>
    </source>
</evidence>
<evidence type="ECO:0000313" key="13">
    <source>
        <dbReference type="Proteomes" id="UP000178046"/>
    </source>
</evidence>
<dbReference type="Pfam" id="PF05698">
    <property type="entry name" value="Trigger_C"/>
    <property type="match status" value="1"/>
</dbReference>
<evidence type="ECO:0000259" key="10">
    <source>
        <dbReference type="Pfam" id="PF05697"/>
    </source>
</evidence>
<dbReference type="EMBL" id="MFIA01000002">
    <property type="protein sequence ID" value="OGF83283.1"/>
    <property type="molecule type" value="Genomic_DNA"/>
</dbReference>
<dbReference type="GO" id="GO:0015031">
    <property type="term" value="P:protein transport"/>
    <property type="evidence" value="ECO:0007669"/>
    <property type="project" value="InterPro"/>
</dbReference>
<dbReference type="Pfam" id="PF05697">
    <property type="entry name" value="Trigger_N"/>
    <property type="match status" value="1"/>
</dbReference>
<comment type="similarity">
    <text evidence="3">Belongs to the FKBP-type PPIase family. Tig subfamily.</text>
</comment>
<dbReference type="InterPro" id="IPR005215">
    <property type="entry name" value="Trig_fac"/>
</dbReference>
<dbReference type="Proteomes" id="UP000178046">
    <property type="component" value="Unassembled WGS sequence"/>
</dbReference>
<keyword evidence="6" id="KW-0697">Rotamase</keyword>
<comment type="catalytic activity">
    <reaction evidence="1">
        <text>[protein]-peptidylproline (omega=180) = [protein]-peptidylproline (omega=0)</text>
        <dbReference type="Rhea" id="RHEA:16237"/>
        <dbReference type="Rhea" id="RHEA-COMP:10747"/>
        <dbReference type="Rhea" id="RHEA-COMP:10748"/>
        <dbReference type="ChEBI" id="CHEBI:83833"/>
        <dbReference type="ChEBI" id="CHEBI:83834"/>
        <dbReference type="EC" id="5.2.1.8"/>
    </reaction>
</comment>
<dbReference type="InterPro" id="IPR037041">
    <property type="entry name" value="Trigger_fac_C_sf"/>
</dbReference>
<proteinExistence type="inferred from homology"/>
<comment type="subcellular location">
    <subcellularLocation>
        <location evidence="2">Cytoplasm</location>
    </subcellularLocation>
</comment>
<dbReference type="GO" id="GO:0051083">
    <property type="term" value="P:'de novo' cotranslational protein folding"/>
    <property type="evidence" value="ECO:0007669"/>
    <property type="project" value="TreeGrafter"/>
</dbReference>
<evidence type="ECO:0000256" key="3">
    <source>
        <dbReference type="ARBA" id="ARBA00005464"/>
    </source>
</evidence>
<organism evidence="12 13">
    <name type="scientific">Candidatus Giovannonibacteria bacterium RIFCSPLOWO2_01_FULL_44_16</name>
    <dbReference type="NCBI Taxonomy" id="1798348"/>
    <lineage>
        <taxon>Bacteria</taxon>
        <taxon>Candidatus Giovannoniibacteriota</taxon>
    </lineage>
</organism>
<evidence type="ECO:0000256" key="6">
    <source>
        <dbReference type="ARBA" id="ARBA00023110"/>
    </source>
</evidence>
<dbReference type="PANTHER" id="PTHR30560">
    <property type="entry name" value="TRIGGER FACTOR CHAPERONE AND PEPTIDYL-PROLYL CIS/TRANS ISOMERASE"/>
    <property type="match status" value="1"/>
</dbReference>
<keyword evidence="7" id="KW-0143">Chaperone</keyword>
<dbReference type="GO" id="GO:0003755">
    <property type="term" value="F:peptidyl-prolyl cis-trans isomerase activity"/>
    <property type="evidence" value="ECO:0007669"/>
    <property type="project" value="UniProtKB-KW"/>
</dbReference>
<dbReference type="GO" id="GO:0043022">
    <property type="term" value="F:ribosome binding"/>
    <property type="evidence" value="ECO:0007669"/>
    <property type="project" value="TreeGrafter"/>
</dbReference>
<feature type="domain" description="Trigger factor ribosome-binding bacterial" evidence="10">
    <location>
        <begin position="3"/>
        <end position="148"/>
    </location>
</feature>
<dbReference type="EC" id="5.2.1.8" evidence="4"/>
<evidence type="ECO:0000313" key="12">
    <source>
        <dbReference type="EMBL" id="OGF83283.1"/>
    </source>
</evidence>
<dbReference type="SUPFAM" id="SSF102735">
    <property type="entry name" value="Trigger factor ribosome-binding domain"/>
    <property type="match status" value="1"/>
</dbReference>
<dbReference type="GO" id="GO:0044183">
    <property type="term" value="F:protein folding chaperone"/>
    <property type="evidence" value="ECO:0007669"/>
    <property type="project" value="TreeGrafter"/>
</dbReference>
<protein>
    <recommendedName>
        <fullName evidence="5">Trigger factor</fullName>
        <ecNumber evidence="4">5.2.1.8</ecNumber>
    </recommendedName>
    <alternativeName>
        <fullName evidence="9">PPIase</fullName>
    </alternativeName>
</protein>
<dbReference type="PANTHER" id="PTHR30560:SF3">
    <property type="entry name" value="TRIGGER FACTOR-LIKE PROTEIN TIG, CHLOROPLASTIC"/>
    <property type="match status" value="1"/>
</dbReference>
<evidence type="ECO:0000256" key="4">
    <source>
        <dbReference type="ARBA" id="ARBA00013194"/>
    </source>
</evidence>
<evidence type="ECO:0000256" key="7">
    <source>
        <dbReference type="ARBA" id="ARBA00023186"/>
    </source>
</evidence>
<dbReference type="AlphaFoldDB" id="A0A1F5X5W7"/>
<dbReference type="SUPFAM" id="SSF109998">
    <property type="entry name" value="Triger factor/SurA peptide-binding domain-like"/>
    <property type="match status" value="1"/>
</dbReference>
<accession>A0A1F5X5W7</accession>
<name>A0A1F5X5W7_9BACT</name>
<sequence length="331" mass="37838">MTNIKKLGDSQIEIECKVPAEDFDRFFKLALKDFKEKVELPGFRKGAVPERMVLEKVGDALVLESAAELAIKDLWPRLLREEKIEAIGRPEFSITKLAKGNSLGLKIKTTVLSPIELADYKKIAKEANSAKTDVVDVSDAEIAETLEMLRKNNPAYFKEGARLDSSARQADEEKMKDAIRQNLEFEKKRKAKDTHRMELLDKIVSASKITVPGILMLSELEKMEFELKNSLKDMGLKWEDYLEHIKKTEEELRMGWKDDALKRVKFGLVLREIASREKLIPQEKDLDAQVDKILLEVGEEDRKKASRAGLKEHIFGRLQNEMVLSLLEGEK</sequence>
<evidence type="ECO:0000256" key="1">
    <source>
        <dbReference type="ARBA" id="ARBA00000971"/>
    </source>
</evidence>
<gene>
    <name evidence="12" type="ORF">A2924_03285</name>
</gene>
<dbReference type="Gene3D" id="3.30.70.1050">
    <property type="entry name" value="Trigger factor ribosome-binding domain"/>
    <property type="match status" value="1"/>
</dbReference>
<dbReference type="InterPro" id="IPR008881">
    <property type="entry name" value="Trigger_fac_ribosome-bd_bac"/>
</dbReference>
<evidence type="ECO:0000256" key="9">
    <source>
        <dbReference type="ARBA" id="ARBA00029986"/>
    </source>
</evidence>
<dbReference type="GO" id="GO:0043335">
    <property type="term" value="P:protein unfolding"/>
    <property type="evidence" value="ECO:0007669"/>
    <property type="project" value="TreeGrafter"/>
</dbReference>
<keyword evidence="8" id="KW-0413">Isomerase</keyword>
<dbReference type="InterPro" id="IPR036611">
    <property type="entry name" value="Trigger_fac_ribosome-bd_sf"/>
</dbReference>
<feature type="domain" description="Trigger factor C-terminal" evidence="11">
    <location>
        <begin position="173"/>
        <end position="301"/>
    </location>
</feature>
<reference evidence="12 13" key="1">
    <citation type="journal article" date="2016" name="Nat. Commun.">
        <title>Thousands of microbial genomes shed light on interconnected biogeochemical processes in an aquifer system.</title>
        <authorList>
            <person name="Anantharaman K."/>
            <person name="Brown C.T."/>
            <person name="Hug L.A."/>
            <person name="Sharon I."/>
            <person name="Castelle C.J."/>
            <person name="Probst A.J."/>
            <person name="Thomas B.C."/>
            <person name="Singh A."/>
            <person name="Wilkins M.J."/>
            <person name="Karaoz U."/>
            <person name="Brodie E.L."/>
            <person name="Williams K.H."/>
            <person name="Hubbard S.S."/>
            <person name="Banfield J.F."/>
        </authorList>
    </citation>
    <scope>NUCLEOTIDE SEQUENCE [LARGE SCALE GENOMIC DNA]</scope>
</reference>
<comment type="caution">
    <text evidence="12">The sequence shown here is derived from an EMBL/GenBank/DDBJ whole genome shotgun (WGS) entry which is preliminary data.</text>
</comment>